<reference evidence="1 3" key="2">
    <citation type="journal article" date="2018" name="Plant J.">
        <title>The Physcomitrella patens chromosome-scale assembly reveals moss genome structure and evolution.</title>
        <authorList>
            <person name="Lang D."/>
            <person name="Ullrich K.K."/>
            <person name="Murat F."/>
            <person name="Fuchs J."/>
            <person name="Jenkins J."/>
            <person name="Haas F.B."/>
            <person name="Piednoel M."/>
            <person name="Gundlach H."/>
            <person name="Van Bel M."/>
            <person name="Meyberg R."/>
            <person name="Vives C."/>
            <person name="Morata J."/>
            <person name="Symeonidi A."/>
            <person name="Hiss M."/>
            <person name="Muchero W."/>
            <person name="Kamisugi Y."/>
            <person name="Saleh O."/>
            <person name="Blanc G."/>
            <person name="Decker E.L."/>
            <person name="van Gessel N."/>
            <person name="Grimwood J."/>
            <person name="Hayes R.D."/>
            <person name="Graham S.W."/>
            <person name="Gunter L.E."/>
            <person name="McDaniel S.F."/>
            <person name="Hoernstein S.N.W."/>
            <person name="Larsson A."/>
            <person name="Li F.W."/>
            <person name="Perroud P.F."/>
            <person name="Phillips J."/>
            <person name="Ranjan P."/>
            <person name="Rokshar D.S."/>
            <person name="Rothfels C.J."/>
            <person name="Schneider L."/>
            <person name="Shu S."/>
            <person name="Stevenson D.W."/>
            <person name="Thummler F."/>
            <person name="Tillich M."/>
            <person name="Villarreal Aguilar J.C."/>
            <person name="Widiez T."/>
            <person name="Wong G.K."/>
            <person name="Wymore A."/>
            <person name="Zhang Y."/>
            <person name="Zimmer A.D."/>
            <person name="Quatrano R.S."/>
            <person name="Mayer K.F.X."/>
            <person name="Goodstein D."/>
            <person name="Casacuberta J.M."/>
            <person name="Vandepoele K."/>
            <person name="Reski R."/>
            <person name="Cuming A.C."/>
            <person name="Tuskan G.A."/>
            <person name="Maumus F."/>
            <person name="Salse J."/>
            <person name="Schmutz J."/>
            <person name="Rensing S.A."/>
        </authorList>
    </citation>
    <scope>NUCLEOTIDE SEQUENCE [LARGE SCALE GENOMIC DNA]</scope>
    <source>
        <strain evidence="2 3">cv. Gransden 2004</strain>
    </source>
</reference>
<dbReference type="EMBL" id="ABEU02000008">
    <property type="protein sequence ID" value="PNR49803.1"/>
    <property type="molecule type" value="Genomic_DNA"/>
</dbReference>
<name>A0A2K1K7P8_PHYPA</name>
<gene>
    <name evidence="1" type="ORF">PHYPA_011699</name>
</gene>
<accession>A0A2K1K7P8</accession>
<keyword evidence="3" id="KW-1185">Reference proteome</keyword>
<reference evidence="2" key="3">
    <citation type="submission" date="2020-12" db="UniProtKB">
        <authorList>
            <consortium name="EnsemblPlants"/>
        </authorList>
    </citation>
    <scope>IDENTIFICATION</scope>
</reference>
<evidence type="ECO:0000313" key="2">
    <source>
        <dbReference type="EnsemblPlants" id="PAC:32965041.CDS.1"/>
    </source>
</evidence>
<evidence type="ECO:0000313" key="1">
    <source>
        <dbReference type="EMBL" id="PNR49803.1"/>
    </source>
</evidence>
<sequence>MRRLHHIIYICHLKQRALTRTRKVPRVFREYPKMFKNYCFICFGCYRCKKNCYCKPKSVGSMKLQTFCSLQHSSAGTSILSVLVWPN</sequence>
<dbReference type="Gramene" id="Pp3c8_17401V3.1">
    <property type="protein sequence ID" value="PAC:32965041.CDS.1"/>
    <property type="gene ID" value="Pp3c8_17401"/>
</dbReference>
<evidence type="ECO:0000313" key="3">
    <source>
        <dbReference type="Proteomes" id="UP000006727"/>
    </source>
</evidence>
<dbReference type="Proteomes" id="UP000006727">
    <property type="component" value="Chromosome 8"/>
</dbReference>
<dbReference type="EnsemblPlants" id="Pp3c8_17401V3.1">
    <property type="protein sequence ID" value="PAC:32965041.CDS.1"/>
    <property type="gene ID" value="Pp3c8_17401"/>
</dbReference>
<dbReference type="InParanoid" id="A0A2K1K7P8"/>
<organism evidence="1">
    <name type="scientific">Physcomitrium patens</name>
    <name type="common">Spreading-leaved earth moss</name>
    <name type="synonym">Physcomitrella patens</name>
    <dbReference type="NCBI Taxonomy" id="3218"/>
    <lineage>
        <taxon>Eukaryota</taxon>
        <taxon>Viridiplantae</taxon>
        <taxon>Streptophyta</taxon>
        <taxon>Embryophyta</taxon>
        <taxon>Bryophyta</taxon>
        <taxon>Bryophytina</taxon>
        <taxon>Bryopsida</taxon>
        <taxon>Funariidae</taxon>
        <taxon>Funariales</taxon>
        <taxon>Funariaceae</taxon>
        <taxon>Physcomitrium</taxon>
    </lineage>
</organism>
<protein>
    <submittedName>
        <fullName evidence="1 2">Uncharacterized protein</fullName>
    </submittedName>
</protein>
<proteinExistence type="predicted"/>
<reference evidence="1 3" key="1">
    <citation type="journal article" date="2008" name="Science">
        <title>The Physcomitrella genome reveals evolutionary insights into the conquest of land by plants.</title>
        <authorList>
            <person name="Rensing S."/>
            <person name="Lang D."/>
            <person name="Zimmer A."/>
            <person name="Terry A."/>
            <person name="Salamov A."/>
            <person name="Shapiro H."/>
            <person name="Nishiyama T."/>
            <person name="Perroud P.-F."/>
            <person name="Lindquist E."/>
            <person name="Kamisugi Y."/>
            <person name="Tanahashi T."/>
            <person name="Sakakibara K."/>
            <person name="Fujita T."/>
            <person name="Oishi K."/>
            <person name="Shin-I T."/>
            <person name="Kuroki Y."/>
            <person name="Toyoda A."/>
            <person name="Suzuki Y."/>
            <person name="Hashimoto A."/>
            <person name="Yamaguchi K."/>
            <person name="Sugano A."/>
            <person name="Kohara Y."/>
            <person name="Fujiyama A."/>
            <person name="Anterola A."/>
            <person name="Aoki S."/>
            <person name="Ashton N."/>
            <person name="Barbazuk W.B."/>
            <person name="Barker E."/>
            <person name="Bennetzen J."/>
            <person name="Bezanilla M."/>
            <person name="Blankenship R."/>
            <person name="Cho S.H."/>
            <person name="Dutcher S."/>
            <person name="Estelle M."/>
            <person name="Fawcett J.A."/>
            <person name="Gundlach H."/>
            <person name="Hanada K."/>
            <person name="Heyl A."/>
            <person name="Hicks K.A."/>
            <person name="Hugh J."/>
            <person name="Lohr M."/>
            <person name="Mayer K."/>
            <person name="Melkozernov A."/>
            <person name="Murata T."/>
            <person name="Nelson D."/>
            <person name="Pils B."/>
            <person name="Prigge M."/>
            <person name="Reiss B."/>
            <person name="Renner T."/>
            <person name="Rombauts S."/>
            <person name="Rushton P."/>
            <person name="Sanderfoot A."/>
            <person name="Schween G."/>
            <person name="Shiu S.-H."/>
            <person name="Stueber K."/>
            <person name="Theodoulou F.L."/>
            <person name="Tu H."/>
            <person name="Van de Peer Y."/>
            <person name="Verrier P.J."/>
            <person name="Waters E."/>
            <person name="Wood A."/>
            <person name="Yang L."/>
            <person name="Cove D."/>
            <person name="Cuming A."/>
            <person name="Hasebe M."/>
            <person name="Lucas S."/>
            <person name="Mishler D.B."/>
            <person name="Reski R."/>
            <person name="Grigoriev I."/>
            <person name="Quatrano R.S."/>
            <person name="Boore J.L."/>
        </authorList>
    </citation>
    <scope>NUCLEOTIDE SEQUENCE [LARGE SCALE GENOMIC DNA]</scope>
    <source>
        <strain evidence="2 3">cv. Gransden 2004</strain>
    </source>
</reference>
<dbReference type="AlphaFoldDB" id="A0A2K1K7P8"/>